<gene>
    <name evidence="2" type="ORF">NM203_25355</name>
</gene>
<keyword evidence="1" id="KW-0472">Membrane</keyword>
<dbReference type="RefSeq" id="WP_255063385.1">
    <property type="nucleotide sequence ID" value="NZ_JANDBD010000012.1"/>
</dbReference>
<sequence>MRAVYWWPPVGLAALVALGVAVGSGTTPLDDWFHHTYYDHPVLGRLLFVTDARVQFTAWLIVVAVAVFRRRWRLSAVVVLAPLVGVIASRLAKRVFDRYRDDALAYPSGHTTLLVVVLGMALLVFGVTLWSVVAASVIAVIGVLGQGFTYHYFTDAVGALFLGSAVVCLAAWAAGLDRCQPSCDLDHSGG</sequence>
<keyword evidence="1" id="KW-1133">Transmembrane helix</keyword>
<accession>A0ABT1MAV7</accession>
<evidence type="ECO:0000256" key="1">
    <source>
        <dbReference type="SAM" id="Phobius"/>
    </source>
</evidence>
<name>A0ABT1MAV7_9MYCO</name>
<proteinExistence type="predicted"/>
<protein>
    <submittedName>
        <fullName evidence="2">PA-phosphatase</fullName>
    </submittedName>
</protein>
<keyword evidence="3" id="KW-1185">Reference proteome</keyword>
<feature type="transmembrane region" description="Helical" evidence="1">
    <location>
        <begin position="74"/>
        <end position="92"/>
    </location>
</feature>
<keyword evidence="1" id="KW-0812">Transmembrane</keyword>
<feature type="transmembrane region" description="Helical" evidence="1">
    <location>
        <begin position="112"/>
        <end position="144"/>
    </location>
</feature>
<organism evidence="2 3">
    <name type="scientific">Mycolicibacterium arenosum</name>
    <dbReference type="NCBI Taxonomy" id="2952157"/>
    <lineage>
        <taxon>Bacteria</taxon>
        <taxon>Bacillati</taxon>
        <taxon>Actinomycetota</taxon>
        <taxon>Actinomycetes</taxon>
        <taxon>Mycobacteriales</taxon>
        <taxon>Mycobacteriaceae</taxon>
        <taxon>Mycolicibacterium</taxon>
    </lineage>
</organism>
<dbReference type="EMBL" id="JANDBD010000012">
    <property type="protein sequence ID" value="MCP9275522.1"/>
    <property type="molecule type" value="Genomic_DNA"/>
</dbReference>
<comment type="caution">
    <text evidence="2">The sequence shown here is derived from an EMBL/GenBank/DDBJ whole genome shotgun (WGS) entry which is preliminary data.</text>
</comment>
<evidence type="ECO:0000313" key="2">
    <source>
        <dbReference type="EMBL" id="MCP9275522.1"/>
    </source>
</evidence>
<reference evidence="2 3" key="1">
    <citation type="submission" date="2022-06" db="EMBL/GenBank/DDBJ databases">
        <title>Mycolicibacterium sp. CAU 1645 isolated from seawater.</title>
        <authorList>
            <person name="Kim W."/>
        </authorList>
    </citation>
    <scope>NUCLEOTIDE SEQUENCE [LARGE SCALE GENOMIC DNA]</scope>
    <source>
        <strain evidence="2 3">CAU 1645</strain>
    </source>
</reference>
<dbReference type="SUPFAM" id="SSF48317">
    <property type="entry name" value="Acid phosphatase/Vanadium-dependent haloperoxidase"/>
    <property type="match status" value="1"/>
</dbReference>
<evidence type="ECO:0000313" key="3">
    <source>
        <dbReference type="Proteomes" id="UP001651690"/>
    </source>
</evidence>
<feature type="transmembrane region" description="Helical" evidence="1">
    <location>
        <begin position="47"/>
        <end position="67"/>
    </location>
</feature>
<dbReference type="Proteomes" id="UP001651690">
    <property type="component" value="Unassembled WGS sequence"/>
</dbReference>
<dbReference type="InterPro" id="IPR036938">
    <property type="entry name" value="PAP2/HPO_sf"/>
</dbReference>
<feature type="transmembrane region" description="Helical" evidence="1">
    <location>
        <begin position="156"/>
        <end position="175"/>
    </location>
</feature>